<organism evidence="2 3">
    <name type="scientific">Mycolicibacterium arseniciresistens</name>
    <dbReference type="NCBI Taxonomy" id="3062257"/>
    <lineage>
        <taxon>Bacteria</taxon>
        <taxon>Bacillati</taxon>
        <taxon>Actinomycetota</taxon>
        <taxon>Actinomycetes</taxon>
        <taxon>Mycobacteriales</taxon>
        <taxon>Mycobacteriaceae</taxon>
        <taxon>Mycolicibacterium</taxon>
    </lineage>
</organism>
<gene>
    <name evidence="2" type="ORF">Q2100_07085</name>
</gene>
<evidence type="ECO:0000256" key="1">
    <source>
        <dbReference type="SAM" id="MobiDB-lite"/>
    </source>
</evidence>
<sequence>APPVIPPVPVAPPVPPVPLVPPAPVVPPVPAGAPITAPAAGGAPLTEMGGLGGKGVPTGKTAAGAPVQAAPVDKAVLVR</sequence>
<feature type="compositionally biased region" description="Low complexity" evidence="1">
    <location>
        <begin position="32"/>
        <end position="46"/>
    </location>
</feature>
<feature type="compositionally biased region" description="Pro residues" evidence="1">
    <location>
        <begin position="1"/>
        <end position="31"/>
    </location>
</feature>
<evidence type="ECO:0000313" key="3">
    <source>
        <dbReference type="Proteomes" id="UP001168823"/>
    </source>
</evidence>
<comment type="caution">
    <text evidence="2">The sequence shown here is derived from an EMBL/GenBank/DDBJ whole genome shotgun (WGS) entry which is preliminary data.</text>
</comment>
<keyword evidence="3" id="KW-1185">Reference proteome</keyword>
<dbReference type="Proteomes" id="UP001168823">
    <property type="component" value="Unassembled WGS sequence"/>
</dbReference>
<evidence type="ECO:0000313" key="2">
    <source>
        <dbReference type="EMBL" id="MDO3635499.1"/>
    </source>
</evidence>
<feature type="region of interest" description="Disordered" evidence="1">
    <location>
        <begin position="1"/>
        <end position="67"/>
    </location>
</feature>
<name>A0ABT8UCI8_9MYCO</name>
<feature type="non-terminal residue" evidence="2">
    <location>
        <position position="1"/>
    </location>
</feature>
<protein>
    <submittedName>
        <fullName evidence="2">Uncharacterized protein</fullName>
    </submittedName>
</protein>
<accession>A0ABT8UCI8</accession>
<dbReference type="EMBL" id="JAUMSQ010000030">
    <property type="protein sequence ID" value="MDO3635499.1"/>
    <property type="molecule type" value="Genomic_DNA"/>
</dbReference>
<reference evidence="2" key="1">
    <citation type="submission" date="2023-07" db="EMBL/GenBank/DDBJ databases">
        <title>Mycolicibacterium sp. nov., a novel bacterial species.</title>
        <authorList>
            <person name="Cao Y."/>
        </authorList>
    </citation>
    <scope>NUCLEOTIDE SEQUENCE</scope>
    <source>
        <strain evidence="2">KC 300</strain>
    </source>
</reference>
<proteinExistence type="predicted"/>